<reference evidence="3" key="1">
    <citation type="submission" date="2023-06" db="EMBL/GenBank/DDBJ databases">
        <title>Genome-scale phylogeny and comparative genomics of the fungal order Sordariales.</title>
        <authorList>
            <consortium name="Lawrence Berkeley National Laboratory"/>
            <person name="Hensen N."/>
            <person name="Bonometti L."/>
            <person name="Westerberg I."/>
            <person name="Brannstrom I.O."/>
            <person name="Guillou S."/>
            <person name="Cros-Aarteil S."/>
            <person name="Calhoun S."/>
            <person name="Haridas S."/>
            <person name="Kuo A."/>
            <person name="Mondo S."/>
            <person name="Pangilinan J."/>
            <person name="Riley R."/>
            <person name="Labutti K."/>
            <person name="Andreopoulos B."/>
            <person name="Lipzen A."/>
            <person name="Chen C."/>
            <person name="Yanf M."/>
            <person name="Daum C."/>
            <person name="Ng V."/>
            <person name="Clum A."/>
            <person name="Steindorff A."/>
            <person name="Ohm R."/>
            <person name="Martin F."/>
            <person name="Silar P."/>
            <person name="Natvig D."/>
            <person name="Lalanne C."/>
            <person name="Gautier V."/>
            <person name="Ament-Velasquez S.L."/>
            <person name="Kruys A."/>
            <person name="Hutchinson M.I."/>
            <person name="Powell A.J."/>
            <person name="Barry K."/>
            <person name="Miller A.N."/>
            <person name="Grigoriev I.V."/>
            <person name="Debuchy R."/>
            <person name="Gladieux P."/>
            <person name="Thoren M.H."/>
            <person name="Johannesson H."/>
        </authorList>
    </citation>
    <scope>NUCLEOTIDE SEQUENCE</scope>
    <source>
        <strain evidence="3">PSN4</strain>
    </source>
</reference>
<feature type="signal peptide" evidence="2">
    <location>
        <begin position="1"/>
        <end position="18"/>
    </location>
</feature>
<dbReference type="PANTHER" id="PTHR36578">
    <property type="entry name" value="CHROMOSOME 15, WHOLE GENOME SHOTGUN SEQUENCE"/>
    <property type="match status" value="1"/>
</dbReference>
<evidence type="ECO:0000256" key="2">
    <source>
        <dbReference type="SAM" id="SignalP"/>
    </source>
</evidence>
<evidence type="ECO:0000256" key="1">
    <source>
        <dbReference type="SAM" id="MobiDB-lite"/>
    </source>
</evidence>
<accession>A0AAJ0BNI6</accession>
<comment type="caution">
    <text evidence="3">The sequence shown here is derived from an EMBL/GenBank/DDBJ whole genome shotgun (WGS) entry which is preliminary data.</text>
</comment>
<dbReference type="PANTHER" id="PTHR36578:SF1">
    <property type="entry name" value="APPLE DOMAIN-CONTAINING PROTEIN"/>
    <property type="match status" value="1"/>
</dbReference>
<organism evidence="3 4">
    <name type="scientific">Echria macrotheca</name>
    <dbReference type="NCBI Taxonomy" id="438768"/>
    <lineage>
        <taxon>Eukaryota</taxon>
        <taxon>Fungi</taxon>
        <taxon>Dikarya</taxon>
        <taxon>Ascomycota</taxon>
        <taxon>Pezizomycotina</taxon>
        <taxon>Sordariomycetes</taxon>
        <taxon>Sordariomycetidae</taxon>
        <taxon>Sordariales</taxon>
        <taxon>Schizotheciaceae</taxon>
        <taxon>Echria</taxon>
    </lineage>
</organism>
<keyword evidence="4" id="KW-1185">Reference proteome</keyword>
<dbReference type="Proteomes" id="UP001239445">
    <property type="component" value="Unassembled WGS sequence"/>
</dbReference>
<gene>
    <name evidence="3" type="ORF">QBC47DRAFT_427704</name>
</gene>
<dbReference type="AlphaFoldDB" id="A0AAJ0BNI6"/>
<protein>
    <submittedName>
        <fullName evidence="3">Uncharacterized protein</fullName>
    </submittedName>
</protein>
<dbReference type="EMBL" id="MU839827">
    <property type="protein sequence ID" value="KAK1760473.1"/>
    <property type="molecule type" value="Genomic_DNA"/>
</dbReference>
<feature type="chain" id="PRO_5042577591" evidence="2">
    <location>
        <begin position="19"/>
        <end position="479"/>
    </location>
</feature>
<name>A0AAJ0BNI6_9PEZI</name>
<sequence length="479" mass="54120">MRTETIISMLAFGLGAAAQKVPAAPKVKCSARPFNGPRVDKPDTAEAFLAYEAFTNSALLYGKVESLTGGFAPVPDFVNLHAAAEDRSYITTTEPAKYDPEICAKICNGISGCASFNIYYERVPEIVNPETLTPDPKVCPGLADSPSVTLMRCAFFSAALDASSAINFGSFQGDFQLVFAGSNLYAKEPTPETNPGPDIEWFYGPVPFGNAAIKARGGYLGMEIFPTSKYEPEKCAEKCTRLFRWDQDTGEVKYQCIFFNAYMLLRNGKDASLHCAYYANPFLGIRDATNNGYVDVDGAKYTVRQSHGYYLPPEKWLPDNVYGEEDDRDRKPVDGGKADKVETGKEEKVDKEKKVEEYNADMVGKKNEEAPKKKNQDKVEDKKEKEEKKEEKKEDKKEVKEKNEEVKEDKKEEEKKQEEVKEEVKEDKKAEDKMEEPKEEKMEEKKEESGGKKKETKEERKARKEREREVKKCKKKPEV</sequence>
<feature type="region of interest" description="Disordered" evidence="1">
    <location>
        <begin position="314"/>
        <end position="479"/>
    </location>
</feature>
<evidence type="ECO:0000313" key="4">
    <source>
        <dbReference type="Proteomes" id="UP001239445"/>
    </source>
</evidence>
<evidence type="ECO:0000313" key="3">
    <source>
        <dbReference type="EMBL" id="KAK1760473.1"/>
    </source>
</evidence>
<proteinExistence type="predicted"/>
<feature type="compositionally biased region" description="Basic and acidic residues" evidence="1">
    <location>
        <begin position="328"/>
        <end position="479"/>
    </location>
</feature>
<keyword evidence="2" id="KW-0732">Signal</keyword>